<reference evidence="3" key="1">
    <citation type="submission" date="2016-06" db="EMBL/GenBank/DDBJ databases">
        <title>Parallel loss of symbiosis genes in relatives of nitrogen-fixing non-legume Parasponia.</title>
        <authorList>
            <person name="Van Velzen R."/>
            <person name="Holmer R."/>
            <person name="Bu F."/>
            <person name="Rutten L."/>
            <person name="Van Zeijl A."/>
            <person name="Liu W."/>
            <person name="Santuari L."/>
            <person name="Cao Q."/>
            <person name="Sharma T."/>
            <person name="Shen D."/>
            <person name="Roswanjaya Y."/>
            <person name="Wardhani T."/>
            <person name="Kalhor M.S."/>
            <person name="Jansen J."/>
            <person name="Van den Hoogen J."/>
            <person name="Gungor B."/>
            <person name="Hartog M."/>
            <person name="Hontelez J."/>
            <person name="Verver J."/>
            <person name="Yang W.-C."/>
            <person name="Schijlen E."/>
            <person name="Repin R."/>
            <person name="Schilthuizen M."/>
            <person name="Schranz E."/>
            <person name="Heidstra R."/>
            <person name="Miyata K."/>
            <person name="Fedorova E."/>
            <person name="Kohlen W."/>
            <person name="Bisseling T."/>
            <person name="Smit S."/>
            <person name="Geurts R."/>
        </authorList>
    </citation>
    <scope>NUCLEOTIDE SEQUENCE [LARGE SCALE GENOMIC DNA]</scope>
    <source>
        <strain evidence="3">cv. WU1-14</strain>
    </source>
</reference>
<feature type="region of interest" description="Disordered" evidence="1">
    <location>
        <begin position="317"/>
        <end position="341"/>
    </location>
</feature>
<proteinExistence type="predicted"/>
<evidence type="ECO:0000313" key="2">
    <source>
        <dbReference type="EMBL" id="PON70608.1"/>
    </source>
</evidence>
<comment type="caution">
    <text evidence="2">The sequence shown here is derived from an EMBL/GenBank/DDBJ whole genome shotgun (WGS) entry which is preliminary data.</text>
</comment>
<evidence type="ECO:0000313" key="3">
    <source>
        <dbReference type="Proteomes" id="UP000237105"/>
    </source>
</evidence>
<accession>A0A2P5DBF2</accession>
<dbReference type="InterPro" id="IPR008004">
    <property type="entry name" value="OCTOPUS-like"/>
</dbReference>
<dbReference type="Pfam" id="PF05340">
    <property type="entry name" value="DUF740"/>
    <property type="match status" value="3"/>
</dbReference>
<feature type="compositionally biased region" description="Basic and acidic residues" evidence="1">
    <location>
        <begin position="53"/>
        <end position="67"/>
    </location>
</feature>
<sequence length="588" mass="65370">MATIPPKVQSQAQTRRLSTCHRHPSIPITGFCASCLRERLAGIEASAAASHEAPTRDHHSSGSELRRSKSCSGPNSKALSNPSDAPRRRSCDVRARNTLWNLFNLDDERRGTARKFEVELGNLGFELKEEDANGDGDGDGDEIRVSERGMRDEEDGVELKTMKEFIDLEWQRKKGSTGRDFKDIAGTFWEAASGLSKKLRKWRRKPKAKKLVDNGGGVLVVERPSPRRSRETQSEIGDYGLGRRSCDTDPRLSIDAGRMSLDEYRHSFDEPRASWDGYLIGRAAYPRVTPMVSVVEDAKLSDGENDNWVSGNVKMNLVDDGERSPGGSAQTKDYYNSESLSSQRRRRSFDCSNSLHRKGVLAEVDDLKLLSNAKVSPTTTELFYGAKLLITDRDLKDAKLKSVKDGELESVESASSMGADLVPPSGLNRKGLKKSQGWQRMWSLWGVNLMQKRGDQPKCGDGEEILVGGNVADPTVADSWKKLTRVANGEANGSVSQKLIRSYSVSCQKPTSKMDGLLSNSNAVEARSSLVKRREELMLHRNRSARYSPNNVDNGLLRFYLTPLRSYRRSQSGKSRLKNAHSMAKNVL</sequence>
<dbReference type="OrthoDB" id="758624at2759"/>
<dbReference type="PANTHER" id="PTHR31659:SF0">
    <property type="entry name" value="EMB|CAB61945.1"/>
    <property type="match status" value="1"/>
</dbReference>
<feature type="compositionally biased region" description="Polar residues" evidence="1">
    <location>
        <begin position="70"/>
        <end position="83"/>
    </location>
</feature>
<dbReference type="AlphaFoldDB" id="A0A2P5DBF2"/>
<feature type="region of interest" description="Disordered" evidence="1">
    <location>
        <begin position="47"/>
        <end position="90"/>
    </location>
</feature>
<keyword evidence="3" id="KW-1185">Reference proteome</keyword>
<name>A0A2P5DBF2_PARAD</name>
<feature type="compositionally biased region" description="Polar residues" evidence="1">
    <location>
        <begin position="327"/>
        <end position="336"/>
    </location>
</feature>
<dbReference type="EMBL" id="JXTB01000049">
    <property type="protein sequence ID" value="PON70608.1"/>
    <property type="molecule type" value="Genomic_DNA"/>
</dbReference>
<dbReference type="PANTHER" id="PTHR31659">
    <property type="entry name" value="PROTEIN: UPF0503-LIKE PROTEIN, PUTATIVE (DUF740)-RELATED"/>
    <property type="match status" value="1"/>
</dbReference>
<gene>
    <name evidence="2" type="ORF">PanWU01x14_079820</name>
</gene>
<evidence type="ECO:0000256" key="1">
    <source>
        <dbReference type="SAM" id="MobiDB-lite"/>
    </source>
</evidence>
<dbReference type="STRING" id="3476.A0A2P5DBF2"/>
<protein>
    <submittedName>
        <fullName evidence="2">Uncharacterized protein</fullName>
    </submittedName>
</protein>
<dbReference type="Proteomes" id="UP000237105">
    <property type="component" value="Unassembled WGS sequence"/>
</dbReference>
<organism evidence="2 3">
    <name type="scientific">Parasponia andersonii</name>
    <name type="common">Sponia andersonii</name>
    <dbReference type="NCBI Taxonomy" id="3476"/>
    <lineage>
        <taxon>Eukaryota</taxon>
        <taxon>Viridiplantae</taxon>
        <taxon>Streptophyta</taxon>
        <taxon>Embryophyta</taxon>
        <taxon>Tracheophyta</taxon>
        <taxon>Spermatophyta</taxon>
        <taxon>Magnoliopsida</taxon>
        <taxon>eudicotyledons</taxon>
        <taxon>Gunneridae</taxon>
        <taxon>Pentapetalae</taxon>
        <taxon>rosids</taxon>
        <taxon>fabids</taxon>
        <taxon>Rosales</taxon>
        <taxon>Cannabaceae</taxon>
        <taxon>Parasponia</taxon>
    </lineage>
</organism>